<dbReference type="EMBL" id="JAPMOU010000049">
    <property type="protein sequence ID" value="MDE1465026.1"/>
    <property type="molecule type" value="Genomic_DNA"/>
</dbReference>
<dbReference type="Proteomes" id="UP001528823">
    <property type="component" value="Unassembled WGS sequence"/>
</dbReference>
<evidence type="ECO:0000313" key="1">
    <source>
        <dbReference type="EMBL" id="MDE1465026.1"/>
    </source>
</evidence>
<dbReference type="RefSeq" id="WP_274691336.1">
    <property type="nucleotide sequence ID" value="NZ_JAPMOU010000049.1"/>
</dbReference>
<reference evidence="1 2" key="1">
    <citation type="submission" date="2022-11" db="EMBL/GenBank/DDBJ databases">
        <title>Spartinivicinus poritis sp. nov., isolated from scleractinian coral Porites lutea.</title>
        <authorList>
            <person name="Zhang G."/>
            <person name="Cai L."/>
            <person name="Wei Q."/>
        </authorList>
    </citation>
    <scope>NUCLEOTIDE SEQUENCE [LARGE SCALE GENOMIC DNA]</scope>
    <source>
        <strain evidence="1 2">A2-2</strain>
    </source>
</reference>
<protein>
    <recommendedName>
        <fullName evidence="3">LysM domain-containing protein</fullName>
    </recommendedName>
</protein>
<organism evidence="1 2">
    <name type="scientific">Spartinivicinus poritis</name>
    <dbReference type="NCBI Taxonomy" id="2994640"/>
    <lineage>
        <taxon>Bacteria</taxon>
        <taxon>Pseudomonadati</taxon>
        <taxon>Pseudomonadota</taxon>
        <taxon>Gammaproteobacteria</taxon>
        <taxon>Oceanospirillales</taxon>
        <taxon>Zooshikellaceae</taxon>
        <taxon>Spartinivicinus</taxon>
    </lineage>
</organism>
<accession>A0ABT5UF69</accession>
<keyword evidence="2" id="KW-1185">Reference proteome</keyword>
<evidence type="ECO:0000313" key="2">
    <source>
        <dbReference type="Proteomes" id="UP001528823"/>
    </source>
</evidence>
<comment type="caution">
    <text evidence="1">The sequence shown here is derived from an EMBL/GenBank/DDBJ whole genome shotgun (WGS) entry which is preliminary data.</text>
</comment>
<evidence type="ECO:0008006" key="3">
    <source>
        <dbReference type="Google" id="ProtNLM"/>
    </source>
</evidence>
<name>A0ABT5UF69_9GAMM</name>
<proteinExistence type="predicted"/>
<sequence length="65" mass="7311">MGFPTHTRIKQVKSGDKLQQYVLDTYDDLNFLIAVATVNLLNSLRYLEEGSEIKLPPVASNSTEQ</sequence>
<gene>
    <name evidence="1" type="ORF">ORQ98_23975</name>
</gene>